<feature type="binding site" evidence="4">
    <location>
        <position position="332"/>
    </location>
    <ligand>
        <name>substrate</name>
    </ligand>
</feature>
<dbReference type="GO" id="GO:0019265">
    <property type="term" value="P:glycine biosynthetic process, by transamination of glyoxylate"/>
    <property type="evidence" value="ECO:0007669"/>
    <property type="project" value="TreeGrafter"/>
</dbReference>
<dbReference type="Proteomes" id="UP000005730">
    <property type="component" value="Chromosome"/>
</dbReference>
<evidence type="ECO:0000313" key="7">
    <source>
        <dbReference type="EMBL" id="EHM10037.1"/>
    </source>
</evidence>
<dbReference type="PIRSF" id="PIRSF000524">
    <property type="entry name" value="SPT"/>
    <property type="match status" value="1"/>
</dbReference>
<keyword evidence="7" id="KW-0032">Aminotransferase</keyword>
<dbReference type="GO" id="GO:0004760">
    <property type="term" value="F:L-serine-pyruvate transaminase activity"/>
    <property type="evidence" value="ECO:0007669"/>
    <property type="project" value="TreeGrafter"/>
</dbReference>
<feature type="domain" description="Aminotransferase class V" evidence="6">
    <location>
        <begin position="23"/>
        <end position="323"/>
    </location>
</feature>
<evidence type="ECO:0000259" key="6">
    <source>
        <dbReference type="Pfam" id="PF00266"/>
    </source>
</evidence>
<dbReference type="SUPFAM" id="SSF53383">
    <property type="entry name" value="PLP-dependent transferases"/>
    <property type="match status" value="1"/>
</dbReference>
<dbReference type="Gene3D" id="3.90.1150.10">
    <property type="entry name" value="Aspartate Aminotransferase, domain 1"/>
    <property type="match status" value="1"/>
</dbReference>
<protein>
    <submittedName>
        <fullName evidence="7">Serine-pyruvate aminotransferase/archaeal aspartate aminotransferase</fullName>
    </submittedName>
</protein>
<dbReference type="GO" id="GO:0008453">
    <property type="term" value="F:alanine-glyoxylate transaminase activity"/>
    <property type="evidence" value="ECO:0007669"/>
    <property type="project" value="TreeGrafter"/>
</dbReference>
<dbReference type="PANTHER" id="PTHR21152:SF40">
    <property type="entry name" value="ALANINE--GLYOXYLATE AMINOTRANSFERASE"/>
    <property type="match status" value="1"/>
</dbReference>
<dbReference type="InterPro" id="IPR015421">
    <property type="entry name" value="PyrdxlP-dep_Trfase_major"/>
</dbReference>
<accession>H0URU8</accession>
<evidence type="ECO:0000256" key="2">
    <source>
        <dbReference type="ARBA" id="ARBA00009236"/>
    </source>
</evidence>
<evidence type="ECO:0000256" key="4">
    <source>
        <dbReference type="PIRSR" id="PIRSR000524-1"/>
    </source>
</evidence>
<dbReference type="HOGENOM" id="CLU_027686_1_1_0"/>
<dbReference type="Gene3D" id="3.40.640.10">
    <property type="entry name" value="Type I PLP-dependent aspartate aminotransferase-like (Major domain)"/>
    <property type="match status" value="1"/>
</dbReference>
<evidence type="ECO:0000256" key="1">
    <source>
        <dbReference type="ARBA" id="ARBA00001933"/>
    </source>
</evidence>
<gene>
    <name evidence="7" type="ORF">TheveDRAFT_0901</name>
</gene>
<dbReference type="Pfam" id="PF00266">
    <property type="entry name" value="Aminotran_5"/>
    <property type="match status" value="1"/>
</dbReference>
<comment type="similarity">
    <text evidence="2">Belongs to the class-V pyridoxal-phosphate-dependent aminotransferase family.</text>
</comment>
<proteinExistence type="inferred from homology"/>
<organism evidence="7 8">
    <name type="scientific">Thermanaerovibrio velox DSM 12556</name>
    <dbReference type="NCBI Taxonomy" id="926567"/>
    <lineage>
        <taxon>Bacteria</taxon>
        <taxon>Thermotogati</taxon>
        <taxon>Synergistota</taxon>
        <taxon>Synergistia</taxon>
        <taxon>Synergistales</taxon>
        <taxon>Synergistaceae</taxon>
        <taxon>Thermanaerovibrio</taxon>
    </lineage>
</organism>
<dbReference type="AlphaFoldDB" id="H0URU8"/>
<keyword evidence="7" id="KW-0670">Pyruvate</keyword>
<dbReference type="STRING" id="926567.TheveDRAFT_0901"/>
<evidence type="ECO:0000313" key="8">
    <source>
        <dbReference type="Proteomes" id="UP000005730"/>
    </source>
</evidence>
<evidence type="ECO:0000256" key="3">
    <source>
        <dbReference type="ARBA" id="ARBA00022898"/>
    </source>
</evidence>
<keyword evidence="7" id="KW-0808">Transferase</keyword>
<dbReference type="InterPro" id="IPR000192">
    <property type="entry name" value="Aminotrans_V_dom"/>
</dbReference>
<sequence>MRMLLTPGPVEVPFDVSIRGSMRMISHRGPEFSSLYSDLLHQLSRLFEVEEPPIPIPGSGTGALDALCGNLISPGDRVISISCGFFGERFREIASRCGASLEIIDVPWGESLEVHHLLEALERFPNARAILLTHNETSTGVLNPVEDLAGSVPKDGPLILLDAVSSAGAMPCLPERWGIDGVAASSQKGLMAPPGVGLVWLSKRAWSRAQEVRCPSYSMDLKLYKKNLTDAPETPYTPPVSLYAQLLKGVEIILSSGKEEWWKSRARISRALCAAVEAMGLDLLVKSPNRRSPGLTAIKMPPNLANGVRSSLKGMGLQVAGGQGGLKDSLIRIAHYTDMDWPEVCMIIGSLWRALNDLGVRADVGCALETANKIMSER</sequence>
<feature type="modified residue" description="N6-(pyridoxal phosphate)lysine" evidence="5">
    <location>
        <position position="188"/>
    </location>
</feature>
<dbReference type="InterPro" id="IPR015422">
    <property type="entry name" value="PyrdxlP-dep_Trfase_small"/>
</dbReference>
<keyword evidence="3 5" id="KW-0663">Pyridoxal phosphate</keyword>
<reference evidence="7 8" key="1">
    <citation type="submission" date="2011-10" db="EMBL/GenBank/DDBJ databases">
        <title>The Noncontiguous Finished genome of Thermanaerovibrio velox DSM 12556.</title>
        <authorList>
            <consortium name="US DOE Joint Genome Institute (JGI-PGF)"/>
            <person name="Lucas S."/>
            <person name="Copeland A."/>
            <person name="Lapidus A."/>
            <person name="Glavina del Rio T."/>
            <person name="Dalin E."/>
            <person name="Tice H."/>
            <person name="Bruce D."/>
            <person name="Goodwin L."/>
            <person name="Pitluck S."/>
            <person name="Peters L."/>
            <person name="Mikhailova N."/>
            <person name="Teshima H."/>
            <person name="Kyrpides N."/>
            <person name="Mavromatis K."/>
            <person name="Ivanova N."/>
            <person name="Markowitz V."/>
            <person name="Cheng J.-F."/>
            <person name="Hugenholtz P."/>
            <person name="Woyke T."/>
            <person name="Wu D."/>
            <person name="Spring S."/>
            <person name="Brambilla E.-M."/>
            <person name="Klenk H.-P."/>
            <person name="Eisen J.A."/>
        </authorList>
    </citation>
    <scope>NUCLEOTIDE SEQUENCE [LARGE SCALE GENOMIC DNA]</scope>
    <source>
        <strain evidence="7 8">DSM 12556</strain>
    </source>
</reference>
<dbReference type="PANTHER" id="PTHR21152">
    <property type="entry name" value="AMINOTRANSFERASE CLASS V"/>
    <property type="match status" value="1"/>
</dbReference>
<evidence type="ECO:0000256" key="5">
    <source>
        <dbReference type="PIRSR" id="PIRSR000524-50"/>
    </source>
</evidence>
<keyword evidence="8" id="KW-1185">Reference proteome</keyword>
<comment type="cofactor">
    <cofactor evidence="1 5">
        <name>pyridoxal 5'-phosphate</name>
        <dbReference type="ChEBI" id="CHEBI:597326"/>
    </cofactor>
</comment>
<dbReference type="EMBL" id="CM001377">
    <property type="protein sequence ID" value="EHM10037.1"/>
    <property type="molecule type" value="Genomic_DNA"/>
</dbReference>
<dbReference type="InterPro" id="IPR015424">
    <property type="entry name" value="PyrdxlP-dep_Trfase"/>
</dbReference>
<name>H0URU8_9BACT</name>
<dbReference type="InterPro" id="IPR024169">
    <property type="entry name" value="SP_NH2Trfase/AEP_transaminase"/>
</dbReference>
<dbReference type="eggNOG" id="COG0075">
    <property type="taxonomic scope" value="Bacteria"/>
</dbReference>